<evidence type="ECO:0000256" key="4">
    <source>
        <dbReference type="ARBA" id="ARBA00022723"/>
    </source>
</evidence>
<dbReference type="InterPro" id="IPR020583">
    <property type="entry name" value="Inositol_monoP_metal-BS"/>
</dbReference>
<evidence type="ECO:0000256" key="2">
    <source>
        <dbReference type="ARBA" id="ARBA00012633"/>
    </source>
</evidence>
<dbReference type="InterPro" id="IPR050725">
    <property type="entry name" value="CysQ/Inositol_MonoPase"/>
</dbReference>
<organism evidence="13 14">
    <name type="scientific">Clavelina lepadiformis</name>
    <name type="common">Light-bulb sea squirt</name>
    <name type="synonym">Ascidia lepadiformis</name>
    <dbReference type="NCBI Taxonomy" id="159417"/>
    <lineage>
        <taxon>Eukaryota</taxon>
        <taxon>Metazoa</taxon>
        <taxon>Chordata</taxon>
        <taxon>Tunicata</taxon>
        <taxon>Ascidiacea</taxon>
        <taxon>Aplousobranchia</taxon>
        <taxon>Clavelinidae</taxon>
        <taxon>Clavelina</taxon>
    </lineage>
</organism>
<evidence type="ECO:0000256" key="12">
    <source>
        <dbReference type="ARBA" id="ARBA00044554"/>
    </source>
</evidence>
<evidence type="ECO:0000313" key="14">
    <source>
        <dbReference type="Proteomes" id="UP001642483"/>
    </source>
</evidence>
<dbReference type="CDD" id="cd01640">
    <property type="entry name" value="IPPase"/>
    <property type="match status" value="1"/>
</dbReference>
<evidence type="ECO:0000256" key="1">
    <source>
        <dbReference type="ARBA" id="ARBA00009759"/>
    </source>
</evidence>
<keyword evidence="4" id="KW-0479">Metal-binding</keyword>
<protein>
    <recommendedName>
        <fullName evidence="6">3'(2'),5'-bisphosphate nucleotidase 1</fullName>
        <ecNumber evidence="10">3.1.3.57</ecNumber>
        <ecNumber evidence="2">3.1.3.7</ecNumber>
    </recommendedName>
    <alternativeName>
        <fullName evidence="11">3'-phosphoadenosine 5'-phosphate phosphatase</fullName>
    </alternativeName>
    <alternativeName>
        <fullName evidence="7">Bisphosphate 3'-nucleotidase 1</fullName>
    </alternativeName>
    <alternativeName>
        <fullName evidence="12">Inositol-polyphosphate 1-phosphatase</fullName>
    </alternativeName>
</protein>
<proteinExistence type="inferred from homology"/>
<dbReference type="EC" id="3.1.3.57" evidence="10"/>
<dbReference type="Gene3D" id="3.30.540.10">
    <property type="entry name" value="Fructose-1,6-Bisphosphatase, subunit A, domain 1"/>
    <property type="match status" value="1"/>
</dbReference>
<evidence type="ECO:0000256" key="9">
    <source>
        <dbReference type="ARBA" id="ARBA00044478"/>
    </source>
</evidence>
<keyword evidence="14" id="KW-1185">Reference proteome</keyword>
<evidence type="ECO:0000256" key="10">
    <source>
        <dbReference type="ARBA" id="ARBA00044519"/>
    </source>
</evidence>
<dbReference type="Gene3D" id="3.40.190.80">
    <property type="match status" value="1"/>
</dbReference>
<evidence type="ECO:0000256" key="6">
    <source>
        <dbReference type="ARBA" id="ARBA00040342"/>
    </source>
</evidence>
<accession>A0ABP0FAY6</accession>
<comment type="catalytic activity">
    <reaction evidence="9">
        <text>1D-myo-inositol 1,4-bisphosphate + H2O = 1D-myo-inositol 4-phosphate + phosphate</text>
        <dbReference type="Rhea" id="RHEA:15553"/>
        <dbReference type="ChEBI" id="CHEBI:15377"/>
        <dbReference type="ChEBI" id="CHEBI:43474"/>
        <dbReference type="ChEBI" id="CHEBI:58282"/>
        <dbReference type="ChEBI" id="CHEBI:58469"/>
        <dbReference type="EC" id="3.1.3.57"/>
    </reaction>
    <physiologicalReaction direction="left-to-right" evidence="9">
        <dbReference type="Rhea" id="RHEA:15554"/>
    </physiologicalReaction>
</comment>
<dbReference type="PANTHER" id="PTHR43028">
    <property type="entry name" value="3'(2'),5'-BISPHOSPHATE NUCLEOTIDASE 1"/>
    <property type="match status" value="1"/>
</dbReference>
<name>A0ABP0FAY6_CLALP</name>
<dbReference type="EMBL" id="CAWYQH010000024">
    <property type="protein sequence ID" value="CAK8675630.1"/>
    <property type="molecule type" value="Genomic_DNA"/>
</dbReference>
<dbReference type="EC" id="3.1.3.7" evidence="2"/>
<comment type="similarity">
    <text evidence="1">Belongs to the inositol monophosphatase superfamily.</text>
</comment>
<evidence type="ECO:0000256" key="5">
    <source>
        <dbReference type="ARBA" id="ARBA00022842"/>
    </source>
</evidence>
<gene>
    <name evidence="13" type="ORF">CVLEPA_LOCUS5188</name>
</gene>
<dbReference type="Pfam" id="PF00459">
    <property type="entry name" value="Inositol_P"/>
    <property type="match status" value="1"/>
</dbReference>
<dbReference type="PANTHER" id="PTHR43028:SF5">
    <property type="entry name" value="3'(2'),5'-BISPHOSPHATE NUCLEOTIDASE 1"/>
    <property type="match status" value="1"/>
</dbReference>
<reference evidence="13 14" key="1">
    <citation type="submission" date="2024-02" db="EMBL/GenBank/DDBJ databases">
        <authorList>
            <person name="Daric V."/>
            <person name="Darras S."/>
        </authorList>
    </citation>
    <scope>NUCLEOTIDE SEQUENCE [LARGE SCALE GENOMIC DNA]</scope>
</reference>
<evidence type="ECO:0000256" key="8">
    <source>
        <dbReference type="ARBA" id="ARBA00044465"/>
    </source>
</evidence>
<comment type="caution">
    <text evidence="13">The sequence shown here is derived from an EMBL/GenBank/DDBJ whole genome shotgun (WGS) entry which is preliminary data.</text>
</comment>
<dbReference type="PROSITE" id="PS00629">
    <property type="entry name" value="IMP_1"/>
    <property type="match status" value="1"/>
</dbReference>
<sequence>MASTMLRLLASSVRIAERAAEVVRDIMHSGDLGIIDKGGQRNLQTKADRAVEKLIRASIVSQFPKLTVIGEEDEKLDASADVKAGVDPSVLEKECALYNDVPEEKIVVWVDPLDGTAEFTEGLLDHVTILIGIAVDGKAVGGVINQPFFNYQNGKSNLGRTIWGLVGLGAFGWNRTEPPTGRKILITTRSHSNELVNLCLESMSPDKVLRQGGAGNKALRVLEGEADAYVFASPGCKKWDTCAPEAILLAIGGDLTDVHGNKICYDSNVKFPNTGGVIATYRNHQEILDKVPQVVRDKLIA</sequence>
<dbReference type="PROSITE" id="PS00630">
    <property type="entry name" value="IMP_2"/>
    <property type="match status" value="1"/>
</dbReference>
<evidence type="ECO:0000256" key="7">
    <source>
        <dbReference type="ARBA" id="ARBA00041815"/>
    </source>
</evidence>
<keyword evidence="5" id="KW-0460">Magnesium</keyword>
<dbReference type="InterPro" id="IPR020550">
    <property type="entry name" value="Inositol_monophosphatase_CS"/>
</dbReference>
<evidence type="ECO:0000256" key="11">
    <source>
        <dbReference type="ARBA" id="ARBA00044544"/>
    </source>
</evidence>
<comment type="catalytic activity">
    <reaction evidence="8">
        <text>1D-myo-inositol 1,3,4-trisphosphate + H2O = 1D-myo-inositol 3,4-bisphosphate + phosphate</text>
        <dbReference type="Rhea" id="RHEA:70319"/>
        <dbReference type="ChEBI" id="CHEBI:15377"/>
        <dbReference type="ChEBI" id="CHEBI:43474"/>
        <dbReference type="ChEBI" id="CHEBI:58414"/>
        <dbReference type="ChEBI" id="CHEBI:83241"/>
    </reaction>
    <physiologicalReaction direction="left-to-right" evidence="8">
        <dbReference type="Rhea" id="RHEA:70320"/>
    </physiologicalReaction>
</comment>
<dbReference type="Proteomes" id="UP001642483">
    <property type="component" value="Unassembled WGS sequence"/>
</dbReference>
<dbReference type="SUPFAM" id="SSF56655">
    <property type="entry name" value="Carbohydrate phosphatase"/>
    <property type="match status" value="1"/>
</dbReference>
<evidence type="ECO:0000256" key="3">
    <source>
        <dbReference type="ARBA" id="ARBA00022671"/>
    </source>
</evidence>
<evidence type="ECO:0000313" key="13">
    <source>
        <dbReference type="EMBL" id="CAK8675630.1"/>
    </source>
</evidence>
<dbReference type="InterPro" id="IPR000760">
    <property type="entry name" value="Inositol_monophosphatase-like"/>
</dbReference>
<keyword evidence="3" id="KW-0452">Lithium</keyword>